<evidence type="ECO:0000313" key="3">
    <source>
        <dbReference type="Proteomes" id="UP001595548"/>
    </source>
</evidence>
<feature type="chain" id="PRO_5046319929" evidence="1">
    <location>
        <begin position="18"/>
        <end position="111"/>
    </location>
</feature>
<name>A0ABV7HRU0_9GAMM</name>
<feature type="signal peptide" evidence="1">
    <location>
        <begin position="1"/>
        <end position="17"/>
    </location>
</feature>
<dbReference type="RefSeq" id="WP_382415870.1">
    <property type="nucleotide sequence ID" value="NZ_AP031500.1"/>
</dbReference>
<keyword evidence="1" id="KW-0732">Signal</keyword>
<dbReference type="Proteomes" id="UP001595548">
    <property type="component" value="Unassembled WGS sequence"/>
</dbReference>
<evidence type="ECO:0000256" key="1">
    <source>
        <dbReference type="SAM" id="SignalP"/>
    </source>
</evidence>
<sequence>MKKKLLPLAMLAGLASAAGITGCGSVNMLRNGDNADFAVVSEGEAGGAYAVFAGEGSVCKVTEFGDLSRWQVTYKGKNCEAALNGGAVKDVVKDGVVNPDALQKALSATDD</sequence>
<accession>A0ABV7HRU0</accession>
<dbReference type="EMBL" id="JBHRTL010000006">
    <property type="protein sequence ID" value="MFC3155260.1"/>
    <property type="molecule type" value="Genomic_DNA"/>
</dbReference>
<comment type="caution">
    <text evidence="2">The sequence shown here is derived from an EMBL/GenBank/DDBJ whole genome shotgun (WGS) entry which is preliminary data.</text>
</comment>
<evidence type="ECO:0000313" key="2">
    <source>
        <dbReference type="EMBL" id="MFC3155260.1"/>
    </source>
</evidence>
<protein>
    <submittedName>
        <fullName evidence="2">Uncharacterized protein</fullName>
    </submittedName>
</protein>
<dbReference type="PROSITE" id="PS51257">
    <property type="entry name" value="PROKAR_LIPOPROTEIN"/>
    <property type="match status" value="1"/>
</dbReference>
<proteinExistence type="predicted"/>
<keyword evidence="3" id="KW-1185">Reference proteome</keyword>
<gene>
    <name evidence="2" type="ORF">ACFOEB_08610</name>
</gene>
<reference evidence="3" key="1">
    <citation type="journal article" date="2019" name="Int. J. Syst. Evol. Microbiol.">
        <title>The Global Catalogue of Microorganisms (GCM) 10K type strain sequencing project: providing services to taxonomists for standard genome sequencing and annotation.</title>
        <authorList>
            <consortium name="The Broad Institute Genomics Platform"/>
            <consortium name="The Broad Institute Genome Sequencing Center for Infectious Disease"/>
            <person name="Wu L."/>
            <person name="Ma J."/>
        </authorList>
    </citation>
    <scope>NUCLEOTIDE SEQUENCE [LARGE SCALE GENOMIC DNA]</scope>
    <source>
        <strain evidence="3">KCTC 52141</strain>
    </source>
</reference>
<organism evidence="2 3">
    <name type="scientific">Gilvimarinus japonicus</name>
    <dbReference type="NCBI Taxonomy" id="1796469"/>
    <lineage>
        <taxon>Bacteria</taxon>
        <taxon>Pseudomonadati</taxon>
        <taxon>Pseudomonadota</taxon>
        <taxon>Gammaproteobacteria</taxon>
        <taxon>Cellvibrionales</taxon>
        <taxon>Cellvibrionaceae</taxon>
        <taxon>Gilvimarinus</taxon>
    </lineage>
</organism>